<evidence type="ECO:0000313" key="2">
    <source>
        <dbReference type="EMBL" id="CUH49179.1"/>
    </source>
</evidence>
<dbReference type="AlphaFoldDB" id="A0A0P1EH66"/>
<protein>
    <submittedName>
        <fullName evidence="2">Uncharacterized protein</fullName>
    </submittedName>
</protein>
<evidence type="ECO:0000256" key="1">
    <source>
        <dbReference type="SAM" id="MobiDB-lite"/>
    </source>
</evidence>
<organism evidence="2 3">
    <name type="scientific">Ruegeria atlantica</name>
    <dbReference type="NCBI Taxonomy" id="81569"/>
    <lineage>
        <taxon>Bacteria</taxon>
        <taxon>Pseudomonadati</taxon>
        <taxon>Pseudomonadota</taxon>
        <taxon>Alphaproteobacteria</taxon>
        <taxon>Rhodobacterales</taxon>
        <taxon>Roseobacteraceae</taxon>
        <taxon>Ruegeria</taxon>
    </lineage>
</organism>
<accession>A0A0P1EH66</accession>
<feature type="compositionally biased region" description="Basic and acidic residues" evidence="1">
    <location>
        <begin position="1"/>
        <end position="11"/>
    </location>
</feature>
<feature type="region of interest" description="Disordered" evidence="1">
    <location>
        <begin position="1"/>
        <end position="27"/>
    </location>
</feature>
<gene>
    <name evidence="2" type="ORF">RUA4292_03374</name>
</gene>
<feature type="compositionally biased region" description="Polar residues" evidence="1">
    <location>
        <begin position="18"/>
        <end position="27"/>
    </location>
</feature>
<reference evidence="2 3" key="1">
    <citation type="submission" date="2015-09" db="EMBL/GenBank/DDBJ databases">
        <authorList>
            <consortium name="Swine Surveillance"/>
        </authorList>
    </citation>
    <scope>NUCLEOTIDE SEQUENCE [LARGE SCALE GENOMIC DNA]</scope>
    <source>
        <strain evidence="2 3">CECT 4292</strain>
    </source>
</reference>
<dbReference type="Proteomes" id="UP000050783">
    <property type="component" value="Unassembled WGS sequence"/>
</dbReference>
<proteinExistence type="predicted"/>
<dbReference type="EMBL" id="CYPU01000065">
    <property type="protein sequence ID" value="CUH49179.1"/>
    <property type="molecule type" value="Genomic_DNA"/>
</dbReference>
<evidence type="ECO:0000313" key="3">
    <source>
        <dbReference type="Proteomes" id="UP000050783"/>
    </source>
</evidence>
<name>A0A0P1EH66_9RHOB</name>
<sequence length="73" mass="8064">MKLEMLVDRPQHKLTSMGAAQSGPSSNSVMLRCCFAKPVTRCTSESGISKDANTRNSACRVFSQQRLKKQCLD</sequence>